<dbReference type="SUPFAM" id="SSF48371">
    <property type="entry name" value="ARM repeat"/>
    <property type="match status" value="1"/>
</dbReference>
<evidence type="ECO:0000256" key="1">
    <source>
        <dbReference type="ARBA" id="ARBA00011031"/>
    </source>
</evidence>
<keyword evidence="5" id="KW-0723">Serine/threonine-protein kinase</keyword>
<dbReference type="EMBL" id="JAPFFF010000012">
    <property type="protein sequence ID" value="KAK8875794.1"/>
    <property type="molecule type" value="Genomic_DNA"/>
</dbReference>
<name>A0ABR2JCZ5_9EUKA</name>
<dbReference type="InterPro" id="IPR000403">
    <property type="entry name" value="PI3/4_kinase_cat_dom"/>
</dbReference>
<dbReference type="InterPro" id="IPR014009">
    <property type="entry name" value="PIK_FAT"/>
</dbReference>
<dbReference type="SMART" id="SM00146">
    <property type="entry name" value="PI3Kc"/>
    <property type="match status" value="1"/>
</dbReference>
<dbReference type="InterPro" id="IPR011989">
    <property type="entry name" value="ARM-like"/>
</dbReference>
<dbReference type="Pfam" id="PF11865">
    <property type="entry name" value="mTOR_dom"/>
    <property type="match status" value="1"/>
</dbReference>
<dbReference type="SUPFAM" id="SSF47212">
    <property type="entry name" value="FKBP12-rapamycin-binding domain of FKBP-rapamycin-associated protein (FRAP)"/>
    <property type="match status" value="1"/>
</dbReference>
<dbReference type="Gene3D" id="1.10.1070.11">
    <property type="entry name" value="Phosphatidylinositol 3-/4-kinase, catalytic domain"/>
    <property type="match status" value="1"/>
</dbReference>
<dbReference type="Gene3D" id="1.25.40.10">
    <property type="entry name" value="Tetratricopeptide repeat domain"/>
    <property type="match status" value="1"/>
</dbReference>
<feature type="domain" description="FAT" evidence="8">
    <location>
        <begin position="1199"/>
        <end position="1747"/>
    </location>
</feature>
<evidence type="ECO:0000259" key="7">
    <source>
        <dbReference type="PROSITE" id="PS50290"/>
    </source>
</evidence>
<comment type="catalytic activity">
    <reaction evidence="4">
        <text>L-seryl-[protein] + ATP = O-phospho-L-seryl-[protein] + ADP + H(+)</text>
        <dbReference type="Rhea" id="RHEA:17989"/>
        <dbReference type="Rhea" id="RHEA-COMP:9863"/>
        <dbReference type="Rhea" id="RHEA-COMP:11604"/>
        <dbReference type="ChEBI" id="CHEBI:15378"/>
        <dbReference type="ChEBI" id="CHEBI:29999"/>
        <dbReference type="ChEBI" id="CHEBI:30616"/>
        <dbReference type="ChEBI" id="CHEBI:83421"/>
        <dbReference type="ChEBI" id="CHEBI:456216"/>
        <dbReference type="EC" id="2.7.11.1"/>
    </reaction>
</comment>
<evidence type="ECO:0000259" key="8">
    <source>
        <dbReference type="PROSITE" id="PS51189"/>
    </source>
</evidence>
<evidence type="ECO:0000256" key="5">
    <source>
        <dbReference type="RuleBase" id="RU364109"/>
    </source>
</evidence>
<comment type="caution">
    <text evidence="10">The sequence shown here is derived from an EMBL/GenBank/DDBJ whole genome shotgun (WGS) entry which is preliminary data.</text>
</comment>
<dbReference type="EC" id="2.7.11.1" evidence="5"/>
<evidence type="ECO:0000259" key="9">
    <source>
        <dbReference type="PROSITE" id="PS51190"/>
    </source>
</evidence>
<evidence type="ECO:0000256" key="4">
    <source>
        <dbReference type="ARBA" id="ARBA00048679"/>
    </source>
</evidence>
<feature type="region of interest" description="Disordered" evidence="6">
    <location>
        <begin position="1754"/>
        <end position="1773"/>
    </location>
</feature>
<comment type="catalytic activity">
    <reaction evidence="3 5">
        <text>L-threonyl-[protein] + ATP = O-phospho-L-threonyl-[protein] + ADP + H(+)</text>
        <dbReference type="Rhea" id="RHEA:46608"/>
        <dbReference type="Rhea" id="RHEA-COMP:11060"/>
        <dbReference type="Rhea" id="RHEA-COMP:11605"/>
        <dbReference type="ChEBI" id="CHEBI:15378"/>
        <dbReference type="ChEBI" id="CHEBI:30013"/>
        <dbReference type="ChEBI" id="CHEBI:30616"/>
        <dbReference type="ChEBI" id="CHEBI:61977"/>
        <dbReference type="ChEBI" id="CHEBI:456216"/>
        <dbReference type="EC" id="2.7.11.1"/>
    </reaction>
</comment>
<dbReference type="Gene3D" id="3.30.1010.10">
    <property type="entry name" value="Phosphatidylinositol 3-kinase Catalytic Subunit, Chain A, domain 4"/>
    <property type="match status" value="1"/>
</dbReference>
<evidence type="ECO:0000313" key="10">
    <source>
        <dbReference type="EMBL" id="KAK8875794.1"/>
    </source>
</evidence>
<keyword evidence="5" id="KW-0418">Kinase</keyword>
<keyword evidence="5" id="KW-0067">ATP-binding</keyword>
<keyword evidence="5" id="KW-0547">Nucleotide-binding</keyword>
<dbReference type="PANTHER" id="PTHR11139">
    <property type="entry name" value="ATAXIA TELANGIECTASIA MUTATED ATM -RELATED"/>
    <property type="match status" value="1"/>
</dbReference>
<dbReference type="PANTHER" id="PTHR11139:SF9">
    <property type="entry name" value="SERINE_THREONINE-PROTEIN KINASE MTOR"/>
    <property type="match status" value="1"/>
</dbReference>
<dbReference type="InterPro" id="IPR003151">
    <property type="entry name" value="PIK-rel_kinase_FAT"/>
</dbReference>
<sequence>MLQSIMDKDQPIKNYQMWKDKRKKIATTYGLNLLSFSESELISEFSKIETQLNQLLLQDNTNMEQQLLGLLYFSILHLFHKSYDRIKYFFPAISNLISSRSREVCRAACRCLRFLAEESPDNISFLRESLNTASTFLKKDKSGHFIFNELTILREVGRFLPTDVFGVTCRITVEIWAACCSSDKDLRAVAVKVYSIHLQNQPINAQEFAKSSLHDCMETLKSNKNEAYDGIILICMQLYRLFPRIFDDSKTIQLRDQLLHAASISNPVLLTKIYQLVVIFCKDKPSIFKPKANEFLMILVSQVMRGVGTSLPQLLSKIINLLQIFNQLNYEGIMIQGVIDLVSFISPMQQYQKFSNDIFALLLTVFKLYKTANAPPSVFLKATPCDNYLQVIRLRPGYLKDLRNFLMEQFGKGIQAKASPDEQIVSIIMVRLFDKLLFDVGPPLFEMLIPFCDSPNPTVRRHMTTTLGIFKSVEANSELMRMALLDDNEKVRSLALKQINPEFLVQNTESITQLLVDPSFEVRKLAIPVIASSANYSALIRPIIIVFLNDFFASNVAHTNPSRSADACSLLPHITKYFLQFSPSFLPLVAWICLKFLLHGDQIPETAPGQVIGQWEQLDIRNTPHHNIIADNFAPLSTITERDVNRLRVYQVENEKHLEKRDSYLFETLGNIPKGLMSYILQVVPVFIKTFRTKHTKLVYITATKALTKIVRSSESYFNFLVVFPDLLSALLNLLSDDETSHDLAIEILKLIGTIGASNSNTEESQNEEAVEHLFAVKSPSFFTSFVMSSLVELIKKESIPAIFKTITTIFVNETNYAIPFLKNVIPPFMQSIEHEPGNDDLWQQMELICYHCESYVFPFLEIMKPILIDNLKRISCIRLCIVLSYHLKIKFIDIATSLYPIALHLIDTNDLKYFKSVLKLITFSIIFQNQCTDLFIVTCEKIINGNCSKPEDYEQKITYLMNSISLLIQLTQMAPYSARIVRMGLKAIGKIKSNSNNDNSNENDPSFDVDRRNDYVIINNEALKQTLYNLCIFGFCDPLLVSQEDEHYEDLINAMTNSQLYCIDELPFIKKLYPKPSTKHLKNVIPPIPDKQKNEISADDVKWQFNNRQWLEDICQFVVVNNPSLAIRSCAPVVGQSQAFRQELLPIAFLAWWKDANDESKQILTKIIKTIFSFDNVDPQVISLLNIVDRAGFPPDIADSEIAKRCSSTSMSLYFFQRHLKKNPDDTETLQNLLALNSRMGRINSARGLLASMADKLDKSDIAKWSAQLGEWEKALEIYESLKPPNITALIECYAKLELWDKVRESAPEFVTMEEQDKENTALCYAWAFYHVKKFNNVEFYLKKFPYKNDLNVIHFKSMYLIAQDRYEEANAIIQKGFELLTDNLSVFNGSDTNEASRRMVFAQHLIELLEVLELKQTKVVDSPIIWQNRLKNFSHESESWMKLIEIRSLVLSPAGNSESYLKMLSVLRKERKWKLIDVYCDRFFSKTTSIPVILSRLKILWNRGKKREAVILICALNKVFSSSTEEEAIKSFEQIKESDKIQVFNFFGIANNNSKESLEIRNKIISKFRAPDKKMAARFLRIQANWQYSLYTSKTSSAQSLLDICKVFEESMNLVGNDYRTFSGWAYANSRALSHFVDKRSKIALDAMFGFLRATQLRPSESLEFLCQFFSIYFRFGEEFTLPDDLRSQITQLPAAILHQIIPQIVVHIAHKDPKISNVVQSIISEFGSSHFQAVVFPLNVLSLLVDDDSENSDNNESSGKHKSSHHKKRGLTKAMIARDMMNKLGSLHPKVYADACLLIDGMHRSAVTWTEQWLTALDTASRAQQMNDRDSVIKLIQTVFDLVEKPNCELDNVFKRYYGASLQRCRMNFEKYKMGPDPSVHRAMWDGFRAVYAEMDSKIKKMDNVQLSKVSEELANMRKFDLSIPGTYSVDQNSPQLDYIDPTLKVLNSQQHPRAVHMCDVRGNRYKFLLKGNEDLRLDQRIMQFFNLINSLLKNNRNTADLKVSIIDYAIVPFAPNAGLITWVTGADTFQQLVTDYRVYRDIHLNVELEIAQQFSGGVFNSLSALQRYEVFTNVAKETDAIELREMLWLRSPDASSWLQRSTFFTISTALMSMAGYTIGLGDRHPSNIMVQRHTGRCLHIDFGDSFEVAMNRPAFSERVPFRMTRMMVNALDMGCVDGMFRTICEDVLWVLRESQSSIIALMEVFVHEPIFYGKEIRPSTKAQKGILERVAAKLKGNDPAPYDNPDIIYEVGQQVDTLIKKASDPHEYVRHYVGWCPFW</sequence>
<dbReference type="SMART" id="SM01343">
    <property type="entry name" value="FATC"/>
    <property type="match status" value="1"/>
</dbReference>
<dbReference type="SMART" id="SM01346">
    <property type="entry name" value="DUF3385"/>
    <property type="match status" value="1"/>
</dbReference>
<dbReference type="CDD" id="cd05169">
    <property type="entry name" value="PIKKc_TOR"/>
    <property type="match status" value="1"/>
</dbReference>
<keyword evidence="2" id="KW-0677">Repeat</keyword>
<comment type="similarity">
    <text evidence="1 5">Belongs to the PI3/PI4-kinase family.</text>
</comment>
<dbReference type="InterPro" id="IPR003152">
    <property type="entry name" value="FATC_dom"/>
</dbReference>
<dbReference type="Gene3D" id="1.25.10.10">
    <property type="entry name" value="Leucine-rich Repeat Variant"/>
    <property type="match status" value="2"/>
</dbReference>
<protein>
    <recommendedName>
        <fullName evidence="5">Serine/threonine-protein kinase TOR</fullName>
        <ecNumber evidence="5">2.7.11.1</ecNumber>
    </recommendedName>
</protein>
<keyword evidence="11" id="KW-1185">Reference proteome</keyword>
<gene>
    <name evidence="10" type="ORF">M9Y10_005969</name>
</gene>
<dbReference type="PROSITE" id="PS51190">
    <property type="entry name" value="FATC"/>
    <property type="match status" value="1"/>
</dbReference>
<dbReference type="PROSITE" id="PS50290">
    <property type="entry name" value="PI3_4_KINASE_3"/>
    <property type="match status" value="1"/>
</dbReference>
<feature type="domain" description="PI3K/PI4K catalytic" evidence="7">
    <location>
        <begin position="1943"/>
        <end position="2267"/>
    </location>
</feature>
<accession>A0ABR2JCZ5</accession>
<dbReference type="InterPro" id="IPR011009">
    <property type="entry name" value="Kinase-like_dom_sf"/>
</dbReference>
<dbReference type="InterPro" id="IPR026683">
    <property type="entry name" value="TOR_cat"/>
</dbReference>
<proteinExistence type="inferred from homology"/>
<keyword evidence="5" id="KW-0808">Transferase</keyword>
<dbReference type="InterPro" id="IPR050517">
    <property type="entry name" value="DDR_Repair_Kinase"/>
</dbReference>
<dbReference type="Pfam" id="PF02259">
    <property type="entry name" value="FAT"/>
    <property type="match status" value="1"/>
</dbReference>
<organism evidence="10 11">
    <name type="scientific">Tritrichomonas musculus</name>
    <dbReference type="NCBI Taxonomy" id="1915356"/>
    <lineage>
        <taxon>Eukaryota</taxon>
        <taxon>Metamonada</taxon>
        <taxon>Parabasalia</taxon>
        <taxon>Tritrichomonadida</taxon>
        <taxon>Tritrichomonadidae</taxon>
        <taxon>Tritrichomonas</taxon>
    </lineage>
</organism>
<dbReference type="Pfam" id="PF08771">
    <property type="entry name" value="FRB_dom"/>
    <property type="match status" value="1"/>
</dbReference>
<dbReference type="Pfam" id="PF00454">
    <property type="entry name" value="PI3_PI4_kinase"/>
    <property type="match status" value="1"/>
</dbReference>
<evidence type="ECO:0000256" key="3">
    <source>
        <dbReference type="ARBA" id="ARBA00047899"/>
    </source>
</evidence>
<evidence type="ECO:0000313" key="11">
    <source>
        <dbReference type="Proteomes" id="UP001470230"/>
    </source>
</evidence>
<dbReference type="InterPro" id="IPR011990">
    <property type="entry name" value="TPR-like_helical_dom_sf"/>
</dbReference>
<dbReference type="InterPro" id="IPR036738">
    <property type="entry name" value="FRB_sf"/>
</dbReference>
<dbReference type="InterPro" id="IPR024585">
    <property type="entry name" value="mTOR_dom"/>
</dbReference>
<dbReference type="Proteomes" id="UP001470230">
    <property type="component" value="Unassembled WGS sequence"/>
</dbReference>
<dbReference type="InterPro" id="IPR009076">
    <property type="entry name" value="FRB_dom"/>
</dbReference>
<dbReference type="Pfam" id="PF02260">
    <property type="entry name" value="FATC"/>
    <property type="match status" value="1"/>
</dbReference>
<dbReference type="InterPro" id="IPR016024">
    <property type="entry name" value="ARM-type_fold"/>
</dbReference>
<dbReference type="SMART" id="SM01345">
    <property type="entry name" value="Rapamycin_bind"/>
    <property type="match status" value="1"/>
</dbReference>
<reference evidence="10 11" key="1">
    <citation type="submission" date="2024-04" db="EMBL/GenBank/DDBJ databases">
        <title>Tritrichomonas musculus Genome.</title>
        <authorList>
            <person name="Alves-Ferreira E."/>
            <person name="Grigg M."/>
            <person name="Lorenzi H."/>
            <person name="Galac M."/>
        </authorList>
    </citation>
    <scope>NUCLEOTIDE SEQUENCE [LARGE SCALE GENOMIC DNA]</scope>
    <source>
        <strain evidence="10 11">EAF2021</strain>
    </source>
</reference>
<evidence type="ECO:0000256" key="2">
    <source>
        <dbReference type="ARBA" id="ARBA00022737"/>
    </source>
</evidence>
<dbReference type="InterPro" id="IPR036940">
    <property type="entry name" value="PI3/4_kinase_cat_sf"/>
</dbReference>
<dbReference type="SUPFAM" id="SSF56112">
    <property type="entry name" value="Protein kinase-like (PK-like)"/>
    <property type="match status" value="1"/>
</dbReference>
<dbReference type="PROSITE" id="PS51189">
    <property type="entry name" value="FAT"/>
    <property type="match status" value="1"/>
</dbReference>
<evidence type="ECO:0000256" key="6">
    <source>
        <dbReference type="SAM" id="MobiDB-lite"/>
    </source>
</evidence>
<feature type="compositionally biased region" description="Basic residues" evidence="6">
    <location>
        <begin position="1763"/>
        <end position="1773"/>
    </location>
</feature>
<feature type="domain" description="FATC" evidence="9">
    <location>
        <begin position="2251"/>
        <end position="2283"/>
    </location>
</feature>